<accession>A0A816EXY9</accession>
<dbReference type="EMBL" id="CAJNOQ010053408">
    <property type="protein sequence ID" value="CAF1655622.1"/>
    <property type="molecule type" value="Genomic_DNA"/>
</dbReference>
<name>A0A816EXY9_9BILA</name>
<protein>
    <submittedName>
        <fullName evidence="1">Uncharacterized protein</fullName>
    </submittedName>
</protein>
<comment type="caution">
    <text evidence="1">The sequence shown here is derived from an EMBL/GenBank/DDBJ whole genome shotgun (WGS) entry which is preliminary data.</text>
</comment>
<feature type="non-terminal residue" evidence="1">
    <location>
        <position position="1"/>
    </location>
</feature>
<organism evidence="1 3">
    <name type="scientific">Didymodactylos carnosus</name>
    <dbReference type="NCBI Taxonomy" id="1234261"/>
    <lineage>
        <taxon>Eukaryota</taxon>
        <taxon>Metazoa</taxon>
        <taxon>Spiralia</taxon>
        <taxon>Gnathifera</taxon>
        <taxon>Rotifera</taxon>
        <taxon>Eurotatoria</taxon>
        <taxon>Bdelloidea</taxon>
        <taxon>Philodinida</taxon>
        <taxon>Philodinidae</taxon>
        <taxon>Didymodactylos</taxon>
    </lineage>
</organism>
<evidence type="ECO:0000313" key="1">
    <source>
        <dbReference type="EMBL" id="CAF1655622.1"/>
    </source>
</evidence>
<dbReference type="OrthoDB" id="3067660at2759"/>
<proteinExistence type="predicted"/>
<dbReference type="Proteomes" id="UP000681722">
    <property type="component" value="Unassembled WGS sequence"/>
</dbReference>
<dbReference type="Proteomes" id="UP000663829">
    <property type="component" value="Unassembled WGS sequence"/>
</dbReference>
<evidence type="ECO:0000313" key="3">
    <source>
        <dbReference type="Proteomes" id="UP000663829"/>
    </source>
</evidence>
<sequence length="68" mass="7710">EKPVDCKVWDGFLADLPTLNPQNIDKLETEITVVECYNALKEMTIGRSQGDDDITVEVWRVTFPIIGE</sequence>
<evidence type="ECO:0000313" key="2">
    <source>
        <dbReference type="EMBL" id="CAF4592649.1"/>
    </source>
</evidence>
<gene>
    <name evidence="1" type="ORF">GPM918_LOCUS45738</name>
    <name evidence="2" type="ORF">SRO942_LOCUS48557</name>
</gene>
<dbReference type="EMBL" id="CAJOBC010125388">
    <property type="protein sequence ID" value="CAF4592649.1"/>
    <property type="molecule type" value="Genomic_DNA"/>
</dbReference>
<dbReference type="AlphaFoldDB" id="A0A816EXY9"/>
<keyword evidence="3" id="KW-1185">Reference proteome</keyword>
<reference evidence="1" key="1">
    <citation type="submission" date="2021-02" db="EMBL/GenBank/DDBJ databases">
        <authorList>
            <person name="Nowell W R."/>
        </authorList>
    </citation>
    <scope>NUCLEOTIDE SEQUENCE</scope>
</reference>